<feature type="compositionally biased region" description="Polar residues" evidence="1">
    <location>
        <begin position="1194"/>
        <end position="1210"/>
    </location>
</feature>
<dbReference type="InterPro" id="IPR013642">
    <property type="entry name" value="CLCA_N"/>
</dbReference>
<protein>
    <submittedName>
        <fullName evidence="5">Uncharacterized protein LOC113789907 isoform X1</fullName>
    </submittedName>
</protein>
<dbReference type="OMA" id="HILMICI"/>
<feature type="compositionally biased region" description="Polar residues" evidence="1">
    <location>
        <begin position="1247"/>
        <end position="1256"/>
    </location>
</feature>
<feature type="region of interest" description="Disordered" evidence="1">
    <location>
        <begin position="1158"/>
        <end position="1212"/>
    </location>
</feature>
<feature type="region of interest" description="Disordered" evidence="1">
    <location>
        <begin position="964"/>
        <end position="985"/>
    </location>
</feature>
<dbReference type="Pfam" id="PF08434">
    <property type="entry name" value="CLCA"/>
    <property type="match status" value="1"/>
</dbReference>
<evidence type="ECO:0000259" key="3">
    <source>
        <dbReference type="Pfam" id="PF08434"/>
    </source>
</evidence>
<dbReference type="RefSeq" id="XP_027195303.1">
    <property type="nucleotide sequence ID" value="XM_027339502.1"/>
</dbReference>
<feature type="region of interest" description="Disordered" evidence="1">
    <location>
        <begin position="1337"/>
        <end position="1373"/>
    </location>
</feature>
<feature type="compositionally biased region" description="Low complexity" evidence="1">
    <location>
        <begin position="968"/>
        <end position="985"/>
    </location>
</feature>
<evidence type="ECO:0000313" key="5">
    <source>
        <dbReference type="RefSeq" id="XP_027195303.1"/>
    </source>
</evidence>
<keyword evidence="2" id="KW-0472">Membrane</keyword>
<proteinExistence type="predicted"/>
<evidence type="ECO:0000313" key="4">
    <source>
        <dbReference type="Proteomes" id="UP000515146"/>
    </source>
</evidence>
<organism evidence="4 5">
    <name type="scientific">Dermatophagoides pteronyssinus</name>
    <name type="common">European house dust mite</name>
    <dbReference type="NCBI Taxonomy" id="6956"/>
    <lineage>
        <taxon>Eukaryota</taxon>
        <taxon>Metazoa</taxon>
        <taxon>Ecdysozoa</taxon>
        <taxon>Arthropoda</taxon>
        <taxon>Chelicerata</taxon>
        <taxon>Arachnida</taxon>
        <taxon>Acari</taxon>
        <taxon>Acariformes</taxon>
        <taxon>Sarcoptiformes</taxon>
        <taxon>Astigmata</taxon>
        <taxon>Psoroptidia</taxon>
        <taxon>Analgoidea</taxon>
        <taxon>Pyroglyphidae</taxon>
        <taxon>Dermatophagoidinae</taxon>
        <taxon>Dermatophagoides</taxon>
    </lineage>
</organism>
<keyword evidence="2" id="KW-0812">Transmembrane</keyword>
<feature type="domain" description="Calcium-activated chloride channel N-terminal" evidence="3">
    <location>
        <begin position="73"/>
        <end position="341"/>
    </location>
</feature>
<feature type="region of interest" description="Disordered" evidence="1">
    <location>
        <begin position="1246"/>
        <end position="1270"/>
    </location>
</feature>
<name>A0A6P6XR79_DERPT</name>
<gene>
    <name evidence="5" type="primary">LOC113789907</name>
</gene>
<sequence length="1403" mass="158153">MVVFSLSILLLICLKKLPYKMFRQQPRQTTTTMSTLILYNARLCLSILMVSIFTIQSIGCSHQSIHLDQTGNYHGLIIGFGNNFQSFEQPNINTTIVSIMNQLQRTSSILKELMSVQIADVTIILPDQWHIDVNELQQSTSMQFDLRESRGQYRSLADADILYTNDDKNQILTMQYGDCGEGGMAINFPMQYVSDEYSARLLAHQWILYRYGVFNEFGLEDDYNYPVYYTAPDGGIRHGDVRPNINSCFQGSNAQFKYSNNCNNATDPNTGRPINPNCDVIPAKNSIQSSFMYAPIAVSEYRLCNSSTHDYQSPTKHNVLCDYQSIQDVIAKHTDFERFKPKFDRQNIDSNSSIPLIRFQILQNKNVLHDEHSVKANVLYALPRHGSKFLETSMDTIKKMAIQGFFPHQALFALYDDDQLQVVSGWRPSSQLSMIFFDDHQNEHRIKLLHIFEQMSQHFDQIPGAGTCVLFYSGDMLLENTDIDYIEKLADLLNRKNLRLQVILYDLPPSNEVLRFFDQLKSKLNSHSAVDYAFSQMDNSSPSIVAFRTQLTSIINTVLFDLLQVLTEQSHLLIKRETVRSVDPSGIDFTVDTTISHNDLLIEMTTNGKGSDLVMGFNLSEDFRNIIQFQTFEPYERSIVIHYQMIKAGKFRFNYRSSDPNRFITISVRVLSKQSLYHSYKDAILSARCWIQASQSNPLRGYVQVSQGLNGPVYDADVSFAARAITRTQQRQEITRPSNDNGRGNPDITAHDGIYSAYLDSLFVGNGDAYGAAYTIVAKISGHKIAIKPGNFGNTVMFNSKTRCCGTEVKTNSDLIESNSFERIVHCGSFYNSMQNEHHGGGMTNYAIRDLRIVNLNADNRSIALEWSSPFYYTNDHNKPIIIKAFHSYSRHSKLPLEIKQAFDRDQNEAELQIITDDDDANNHDDHNYSQLSVMTINEPQQTFENGQAHMMFDTLSSSQAPYARYESSSPSFPPNSFRPTSASNSNTVVTNSLRQVTIRILSPEEGFYLIAVKERNDDNESKPSNIVTVYLKSNVLIENTTALANDNSRLSAGPYRESGRGRALPWFQILIICIASAFVLFIIILIIICLTIRRYRRTNKETLNNDYKSSDGVVSNGGTIMNGDNKGDTMPTNKQSFYLTQDGNSLISNSLNDNNRMAPNSAASNHTSCSSVNTTVENGTTNHTSYLGHNHQNHQMPSHSIERQQQPEQSAMKELNVTTLLPNSWDAKELLDHWGRVQEAKLRQESPANGQSGMHSNSPSVLSYGGSSSVDNYHGQQQSHHVNISYACQPAIVQSSSNMDQSQFGIPYGNSLSVDYPNGPSPSSIYSPYSNASSIWQHQQQKQLQQQQLHQPHSYLSLPPPPPLPPSLSSSSHIAQAINLDDNGLPEYSVVRKIISANISQV</sequence>
<feature type="transmembrane region" description="Helical" evidence="2">
    <location>
        <begin position="1067"/>
        <end position="1091"/>
    </location>
</feature>
<feature type="compositionally biased region" description="Low complexity" evidence="1">
    <location>
        <begin position="1257"/>
        <end position="1270"/>
    </location>
</feature>
<reference evidence="5" key="1">
    <citation type="submission" date="2025-08" db="UniProtKB">
        <authorList>
            <consortium name="RefSeq"/>
        </authorList>
    </citation>
    <scope>IDENTIFICATION</scope>
    <source>
        <strain evidence="5">Airmid</strain>
    </source>
</reference>
<evidence type="ECO:0000256" key="1">
    <source>
        <dbReference type="SAM" id="MobiDB-lite"/>
    </source>
</evidence>
<accession>A0A6P6XR79</accession>
<keyword evidence="2" id="KW-1133">Transmembrane helix</keyword>
<feature type="compositionally biased region" description="Low complexity" evidence="1">
    <location>
        <begin position="1337"/>
        <end position="1352"/>
    </location>
</feature>
<dbReference type="Proteomes" id="UP000515146">
    <property type="component" value="Unplaced"/>
</dbReference>
<dbReference type="InParanoid" id="A0A6P6XR79"/>
<dbReference type="OrthoDB" id="687730at2759"/>
<dbReference type="KEGG" id="dpte:113789907"/>
<keyword evidence="4" id="KW-1185">Reference proteome</keyword>
<feature type="compositionally biased region" description="Polar residues" evidence="1">
    <location>
        <begin position="1158"/>
        <end position="1188"/>
    </location>
</feature>
<evidence type="ECO:0000256" key="2">
    <source>
        <dbReference type="SAM" id="Phobius"/>
    </source>
</evidence>